<reference evidence="1 2" key="1">
    <citation type="journal article" date="2013" name="Proc. Natl. Acad. Sci. U.S.A.">
        <title>Genome of an arbuscular mycorrhizal fungus provides insight into the oldest plant symbiosis.</title>
        <authorList>
            <person name="Tisserant E."/>
            <person name="Malbreil M."/>
            <person name="Kuo A."/>
            <person name="Kohler A."/>
            <person name="Symeonidi A."/>
            <person name="Balestrini R."/>
            <person name="Charron P."/>
            <person name="Duensing N."/>
            <person name="Frei Dit Frey N."/>
            <person name="Gianinazzi-Pearson V."/>
            <person name="Gilbert L.B."/>
            <person name="Handa Y."/>
            <person name="Herr J.R."/>
            <person name="Hijri M."/>
            <person name="Koul R."/>
            <person name="Kawaguchi M."/>
            <person name="Krajinski F."/>
            <person name="Lammers P.J."/>
            <person name="Masclaux F.G."/>
            <person name="Murat C."/>
            <person name="Morin E."/>
            <person name="Ndikumana S."/>
            <person name="Pagni M."/>
            <person name="Petitpierre D."/>
            <person name="Requena N."/>
            <person name="Rosikiewicz P."/>
            <person name="Riley R."/>
            <person name="Saito K."/>
            <person name="San Clemente H."/>
            <person name="Shapiro H."/>
            <person name="van Tuinen D."/>
            <person name="Becard G."/>
            <person name="Bonfante P."/>
            <person name="Paszkowski U."/>
            <person name="Shachar-Hill Y.Y."/>
            <person name="Tuskan G.A."/>
            <person name="Young P.W."/>
            <person name="Sanders I.R."/>
            <person name="Henrissat B."/>
            <person name="Rensing S.A."/>
            <person name="Grigoriev I.V."/>
            <person name="Corradi N."/>
            <person name="Roux C."/>
            <person name="Martin F."/>
        </authorList>
    </citation>
    <scope>NUCLEOTIDE SEQUENCE [LARGE SCALE GENOMIC DNA]</scope>
    <source>
        <strain evidence="1 2">DAOM 197198</strain>
    </source>
</reference>
<keyword evidence="2" id="KW-1185">Reference proteome</keyword>
<comment type="caution">
    <text evidence="1">The sequence shown here is derived from an EMBL/GenBank/DDBJ whole genome shotgun (WGS) entry which is preliminary data.</text>
</comment>
<proteinExistence type="predicted"/>
<protein>
    <submittedName>
        <fullName evidence="1">Uncharacterized protein</fullName>
    </submittedName>
</protein>
<gene>
    <name evidence="1" type="ORF">GLOIN_2v1839549</name>
</gene>
<accession>A0A2P4Q942</accession>
<evidence type="ECO:0000313" key="2">
    <source>
        <dbReference type="Proteomes" id="UP000018888"/>
    </source>
</evidence>
<dbReference type="EMBL" id="AUPC02000075">
    <property type="protein sequence ID" value="POG74147.1"/>
    <property type="molecule type" value="Genomic_DNA"/>
</dbReference>
<evidence type="ECO:0000313" key="1">
    <source>
        <dbReference type="EMBL" id="POG74147.1"/>
    </source>
</evidence>
<dbReference type="AlphaFoldDB" id="A0A2P4Q942"/>
<dbReference type="VEuPathDB" id="FungiDB:RhiirFUN_018689"/>
<dbReference type="Proteomes" id="UP000018888">
    <property type="component" value="Unassembled WGS sequence"/>
</dbReference>
<organism evidence="1 2">
    <name type="scientific">Rhizophagus irregularis (strain DAOM 181602 / DAOM 197198 / MUCL 43194)</name>
    <name type="common">Arbuscular mycorrhizal fungus</name>
    <name type="synonym">Glomus intraradices</name>
    <dbReference type="NCBI Taxonomy" id="747089"/>
    <lineage>
        <taxon>Eukaryota</taxon>
        <taxon>Fungi</taxon>
        <taxon>Fungi incertae sedis</taxon>
        <taxon>Mucoromycota</taxon>
        <taxon>Glomeromycotina</taxon>
        <taxon>Glomeromycetes</taxon>
        <taxon>Glomerales</taxon>
        <taxon>Glomeraceae</taxon>
        <taxon>Rhizophagus</taxon>
    </lineage>
</organism>
<reference evidence="1 2" key="2">
    <citation type="journal article" date="2018" name="New Phytol.">
        <title>High intraspecific genome diversity in the model arbuscular mycorrhizal symbiont Rhizophagus irregularis.</title>
        <authorList>
            <person name="Chen E.C.H."/>
            <person name="Morin E."/>
            <person name="Beaudet D."/>
            <person name="Noel J."/>
            <person name="Yildirir G."/>
            <person name="Ndikumana S."/>
            <person name="Charron P."/>
            <person name="St-Onge C."/>
            <person name="Giorgi J."/>
            <person name="Kruger M."/>
            <person name="Marton T."/>
            <person name="Ropars J."/>
            <person name="Grigoriev I.V."/>
            <person name="Hainaut M."/>
            <person name="Henrissat B."/>
            <person name="Roux C."/>
            <person name="Martin F."/>
            <person name="Corradi N."/>
        </authorList>
    </citation>
    <scope>NUCLEOTIDE SEQUENCE [LARGE SCALE GENOMIC DNA]</scope>
    <source>
        <strain evidence="1 2">DAOM 197198</strain>
    </source>
</reference>
<sequence length="376" mass="44868">MPNKESFIGYTFFRPEKVKRYTGADTIYSTRKGKSYILLHVDSLQKEKDMLTIVTNNRHIIKKYDKPFSINSDRPMMNTKYRISKYLTSVFCGLPIDIETRNKYFLRIRQLLLDKLVVIENRLKKQEKNRQTTTYIKFSHGRRTWYLGFYIPCSFCSNVCAYVMSRNRKVCQNCRSKVIVTPTPPPQNVFKDFSKVKQVISKRVGVSYTKKVSMDGGARKYAVTYSNLQINKQFKTLKEQEKYKKRFKNSLKSNKNKWQVTNNGIGLKVLISKHKLKRRHDILKKQYISEKEMEFLVDQVTSEVGYKMLIDDIFINHSFNEEHFLELRKKKDASFERKDSNGFKSKTYISKYWLRRREDILKKQYISVKEMEFLMD</sequence>
<name>A0A2P4Q942_RHIID</name>